<dbReference type="PANTHER" id="PTHR37841">
    <property type="entry name" value="GLR2918 PROTEIN"/>
    <property type="match status" value="1"/>
</dbReference>
<dbReference type="InterPro" id="IPR032774">
    <property type="entry name" value="WG_beta_rep"/>
</dbReference>
<keyword evidence="2" id="KW-1185">Reference proteome</keyword>
<dbReference type="STRING" id="112901.SAMN04488500_11017"/>
<evidence type="ECO:0000313" key="2">
    <source>
        <dbReference type="Proteomes" id="UP000192738"/>
    </source>
</evidence>
<sequence length="371" mass="42400">MHMDIKIVYRVLLILILISSLVTVCIASPAVWEDVLPFSEGMAPVKVNGKWGFIEKNGYITIAPRYDDVRQFSEGLAAVKFGNYWGYIDKSGQWVIEPAYLDGGKYDKDLTMQFENGLAEVYAKRSENNYSKVFIDKKGNTKFLESITVERKYTPGIYDRIQLQRSLTYRPGFVLQDFEHGGLYGKLKQAVREGSATEWKLAPSGWNMDTDLIRNPGVVSYESKGRHFGEDGMILLFPPVFIEPLVFYEEFAVARIHNKAAYATEMGTLTWLKDSLSGDILKAYQDWNFLDQFPIIAQDAFMFDDARRFGEGLAAVNFDGHWAFLNKKLEVIIPWSNLEDAKWFSEGLAPVKHDGKWKFIDREGKVVIESQ</sequence>
<organism evidence="1 2">
    <name type="scientific">Sporomusa malonica</name>
    <dbReference type="NCBI Taxonomy" id="112901"/>
    <lineage>
        <taxon>Bacteria</taxon>
        <taxon>Bacillati</taxon>
        <taxon>Bacillota</taxon>
        <taxon>Negativicutes</taxon>
        <taxon>Selenomonadales</taxon>
        <taxon>Sporomusaceae</taxon>
        <taxon>Sporomusa</taxon>
    </lineage>
</organism>
<dbReference type="SUPFAM" id="SSF69360">
    <property type="entry name" value="Cell wall binding repeat"/>
    <property type="match status" value="1"/>
</dbReference>
<protein>
    <submittedName>
        <fullName evidence="1">WG containing repeat-containing protein</fullName>
    </submittedName>
</protein>
<evidence type="ECO:0000313" key="1">
    <source>
        <dbReference type="EMBL" id="SMC82207.1"/>
    </source>
</evidence>
<reference evidence="1 2" key="1">
    <citation type="submission" date="2017-04" db="EMBL/GenBank/DDBJ databases">
        <authorList>
            <person name="Afonso C.L."/>
            <person name="Miller P.J."/>
            <person name="Scott M.A."/>
            <person name="Spackman E."/>
            <person name="Goraichik I."/>
            <person name="Dimitrov K.M."/>
            <person name="Suarez D.L."/>
            <person name="Swayne D.E."/>
        </authorList>
    </citation>
    <scope>NUCLEOTIDE SEQUENCE [LARGE SCALE GENOMIC DNA]</scope>
    <source>
        <strain evidence="1 2">DSM 5090</strain>
    </source>
</reference>
<dbReference type="AlphaFoldDB" id="A0A1W2CAA1"/>
<proteinExistence type="predicted"/>
<accession>A0A1W2CAA1</accession>
<dbReference type="Pfam" id="PF14903">
    <property type="entry name" value="WG_beta_rep"/>
    <property type="match status" value="2"/>
</dbReference>
<dbReference type="Proteomes" id="UP000192738">
    <property type="component" value="Unassembled WGS sequence"/>
</dbReference>
<gene>
    <name evidence="1" type="ORF">SAMN04488500_11017</name>
</gene>
<dbReference type="PANTHER" id="PTHR37841:SF1">
    <property type="entry name" value="DUF3298 DOMAIN-CONTAINING PROTEIN"/>
    <property type="match status" value="1"/>
</dbReference>
<name>A0A1W2CAA1_9FIRM</name>
<dbReference type="EMBL" id="FWXI01000010">
    <property type="protein sequence ID" value="SMC82207.1"/>
    <property type="molecule type" value="Genomic_DNA"/>
</dbReference>